<comment type="cofactor">
    <cofactor evidence="1 4">
        <name>pyridoxal 5'-phosphate</name>
        <dbReference type="ChEBI" id="CHEBI:597326"/>
    </cofactor>
</comment>
<dbReference type="PANTHER" id="PTHR30511">
    <property type="entry name" value="ALANINE RACEMASE"/>
    <property type="match status" value="1"/>
</dbReference>
<dbReference type="GO" id="GO:0009252">
    <property type="term" value="P:peptidoglycan biosynthetic process"/>
    <property type="evidence" value="ECO:0007669"/>
    <property type="project" value="TreeGrafter"/>
</dbReference>
<dbReference type="InterPro" id="IPR020622">
    <property type="entry name" value="Ala_racemase_pyridoxalP-BS"/>
</dbReference>
<dbReference type="PROSITE" id="PS00395">
    <property type="entry name" value="ALANINE_RACEMASE"/>
    <property type="match status" value="1"/>
</dbReference>
<gene>
    <name evidence="6" type="ORF">NS354_11520</name>
</gene>
<dbReference type="GO" id="GO:0005829">
    <property type="term" value="C:cytosol"/>
    <property type="evidence" value="ECO:0007669"/>
    <property type="project" value="TreeGrafter"/>
</dbReference>
<evidence type="ECO:0000259" key="5">
    <source>
        <dbReference type="Pfam" id="PF01168"/>
    </source>
</evidence>
<proteinExistence type="predicted"/>
<dbReference type="InterPro" id="IPR001608">
    <property type="entry name" value="Ala_racemase_N"/>
</dbReference>
<keyword evidence="7" id="KW-1185">Reference proteome</keyword>
<evidence type="ECO:0000256" key="3">
    <source>
        <dbReference type="ARBA" id="ARBA00023235"/>
    </source>
</evidence>
<evidence type="ECO:0000256" key="1">
    <source>
        <dbReference type="ARBA" id="ARBA00001933"/>
    </source>
</evidence>
<keyword evidence="2 4" id="KW-0663">Pyridoxal phosphate</keyword>
<feature type="modified residue" description="N6-(pyridoxal phosphate)lysine" evidence="4">
    <location>
        <position position="35"/>
    </location>
</feature>
<dbReference type="GO" id="GO:0030170">
    <property type="term" value="F:pyridoxal phosphate binding"/>
    <property type="evidence" value="ECO:0007669"/>
    <property type="project" value="TreeGrafter"/>
</dbReference>
<dbReference type="InterPro" id="IPR000821">
    <property type="entry name" value="Ala_racemase"/>
</dbReference>
<protein>
    <submittedName>
        <fullName evidence="6">Alanine racemase</fullName>
    </submittedName>
</protein>
<dbReference type="RefSeq" id="WP_193750772.1">
    <property type="nucleotide sequence ID" value="NZ_LDRK01000102.1"/>
</dbReference>
<dbReference type="Gene3D" id="3.20.20.10">
    <property type="entry name" value="Alanine racemase"/>
    <property type="match status" value="1"/>
</dbReference>
<dbReference type="GO" id="GO:0008784">
    <property type="term" value="F:alanine racemase activity"/>
    <property type="evidence" value="ECO:0007669"/>
    <property type="project" value="InterPro"/>
</dbReference>
<evidence type="ECO:0000313" key="7">
    <source>
        <dbReference type="Proteomes" id="UP000070810"/>
    </source>
</evidence>
<dbReference type="PRINTS" id="PR00992">
    <property type="entry name" value="ALARACEMASE"/>
</dbReference>
<name>A0A147ECY3_9MICO</name>
<dbReference type="AlphaFoldDB" id="A0A147ECY3"/>
<organism evidence="6 7">
    <name type="scientific">Leucobacter chromiiresistens</name>
    <dbReference type="NCBI Taxonomy" id="1079994"/>
    <lineage>
        <taxon>Bacteria</taxon>
        <taxon>Bacillati</taxon>
        <taxon>Actinomycetota</taxon>
        <taxon>Actinomycetes</taxon>
        <taxon>Micrococcales</taxon>
        <taxon>Microbacteriaceae</taxon>
        <taxon>Leucobacter</taxon>
    </lineage>
</organism>
<comment type="caution">
    <text evidence="6">The sequence shown here is derived from an EMBL/GenBank/DDBJ whole genome shotgun (WGS) entry which is preliminary data.</text>
</comment>
<dbReference type="Proteomes" id="UP000070810">
    <property type="component" value="Unassembled WGS sequence"/>
</dbReference>
<dbReference type="SUPFAM" id="SSF51419">
    <property type="entry name" value="PLP-binding barrel"/>
    <property type="match status" value="1"/>
</dbReference>
<keyword evidence="3" id="KW-0413">Isomerase</keyword>
<evidence type="ECO:0000313" key="6">
    <source>
        <dbReference type="EMBL" id="KTR82114.1"/>
    </source>
</evidence>
<sequence length="84" mass="8272">MITEPVAEVDLDAIASNIRVLSALAPQSELMAVVKADGYGHGAVPVAHAAVAAGAGSLGVATIPEAIALRDGGVTAPILAWLST</sequence>
<dbReference type="Pfam" id="PF01168">
    <property type="entry name" value="Ala_racemase_N"/>
    <property type="match status" value="1"/>
</dbReference>
<feature type="non-terminal residue" evidence="6">
    <location>
        <position position="84"/>
    </location>
</feature>
<dbReference type="GO" id="GO:0030632">
    <property type="term" value="P:D-alanine biosynthetic process"/>
    <property type="evidence" value="ECO:0007669"/>
    <property type="project" value="TreeGrafter"/>
</dbReference>
<dbReference type="EMBL" id="LDRK01000102">
    <property type="protein sequence ID" value="KTR82114.1"/>
    <property type="molecule type" value="Genomic_DNA"/>
</dbReference>
<reference evidence="6 7" key="1">
    <citation type="journal article" date="2016" name="Front. Microbiol.">
        <title>Genomic Resource of Rice Seed Associated Bacteria.</title>
        <authorList>
            <person name="Midha S."/>
            <person name="Bansal K."/>
            <person name="Sharma S."/>
            <person name="Kumar N."/>
            <person name="Patil P.P."/>
            <person name="Chaudhry V."/>
            <person name="Patil P.B."/>
        </authorList>
    </citation>
    <scope>NUCLEOTIDE SEQUENCE [LARGE SCALE GENOMIC DNA]</scope>
    <source>
        <strain evidence="6 7">NS354</strain>
    </source>
</reference>
<feature type="domain" description="Alanine racemase N-terminal" evidence="5">
    <location>
        <begin position="9"/>
        <end position="82"/>
    </location>
</feature>
<accession>A0A147ECY3</accession>
<dbReference type="InterPro" id="IPR029066">
    <property type="entry name" value="PLP-binding_barrel"/>
</dbReference>
<evidence type="ECO:0000256" key="2">
    <source>
        <dbReference type="ARBA" id="ARBA00022898"/>
    </source>
</evidence>
<dbReference type="PANTHER" id="PTHR30511:SF0">
    <property type="entry name" value="ALANINE RACEMASE, CATABOLIC-RELATED"/>
    <property type="match status" value="1"/>
</dbReference>
<evidence type="ECO:0000256" key="4">
    <source>
        <dbReference type="PIRSR" id="PIRSR600821-50"/>
    </source>
</evidence>